<dbReference type="Gene3D" id="3.40.190.10">
    <property type="entry name" value="Periplasmic binding protein-like II"/>
    <property type="match status" value="1"/>
</dbReference>
<comment type="caution">
    <text evidence="8">The sequence shown here is derived from an EMBL/GenBank/DDBJ whole genome shotgun (WGS) entry which is preliminary data.</text>
</comment>
<evidence type="ECO:0000256" key="3">
    <source>
        <dbReference type="ARBA" id="ARBA00010062"/>
    </source>
</evidence>
<dbReference type="InterPro" id="IPR028081">
    <property type="entry name" value="Leu-bd"/>
</dbReference>
<dbReference type="EMBL" id="ATBP01000325">
    <property type="protein sequence ID" value="ETR71075.1"/>
    <property type="molecule type" value="Genomic_DNA"/>
</dbReference>
<evidence type="ECO:0000256" key="1">
    <source>
        <dbReference type="ARBA" id="ARBA00004196"/>
    </source>
</evidence>
<dbReference type="AlphaFoldDB" id="A0A1V1P8P6"/>
<dbReference type="Gene3D" id="3.90.76.10">
    <property type="entry name" value="Dipeptide-binding Protein, Domain 1"/>
    <property type="match status" value="1"/>
</dbReference>
<feature type="domain" description="Leucine-binding protein" evidence="7">
    <location>
        <begin position="6"/>
        <end position="141"/>
    </location>
</feature>
<feature type="domain" description="Solute-binding protein family 5" evidence="6">
    <location>
        <begin position="221"/>
        <end position="604"/>
    </location>
</feature>
<evidence type="ECO:0000313" key="8">
    <source>
        <dbReference type="EMBL" id="ETR71075.1"/>
    </source>
</evidence>
<dbReference type="InterPro" id="IPR039424">
    <property type="entry name" value="SBP_5"/>
</dbReference>
<dbReference type="PANTHER" id="PTHR30290:SF10">
    <property type="entry name" value="PERIPLASMIC OLIGOPEPTIDE-BINDING PROTEIN-RELATED"/>
    <property type="match status" value="1"/>
</dbReference>
<dbReference type="Gene3D" id="3.40.50.2300">
    <property type="match status" value="2"/>
</dbReference>
<evidence type="ECO:0000259" key="6">
    <source>
        <dbReference type="Pfam" id="PF00496"/>
    </source>
</evidence>
<dbReference type="Proteomes" id="UP000189670">
    <property type="component" value="Unassembled WGS sequence"/>
</dbReference>
<dbReference type="PANTHER" id="PTHR30290">
    <property type="entry name" value="PERIPLASMIC BINDING COMPONENT OF ABC TRANSPORTER"/>
    <property type="match status" value="1"/>
</dbReference>
<evidence type="ECO:0000256" key="5">
    <source>
        <dbReference type="ARBA" id="ARBA00022729"/>
    </source>
</evidence>
<accession>A0A1V1P8P6</accession>
<comment type="similarity">
    <text evidence="2">Belongs to the bacterial solute-binding protein 5 family.</text>
</comment>
<gene>
    <name evidence="8" type="ORF">OMM_02760</name>
</gene>
<evidence type="ECO:0000313" key="9">
    <source>
        <dbReference type="Proteomes" id="UP000189670"/>
    </source>
</evidence>
<comment type="similarity">
    <text evidence="3">Belongs to the leucine-binding protein family.</text>
</comment>
<evidence type="ECO:0000256" key="2">
    <source>
        <dbReference type="ARBA" id="ARBA00005695"/>
    </source>
</evidence>
<evidence type="ECO:0000256" key="4">
    <source>
        <dbReference type="ARBA" id="ARBA00022448"/>
    </source>
</evidence>
<dbReference type="GO" id="GO:1904680">
    <property type="term" value="F:peptide transmembrane transporter activity"/>
    <property type="evidence" value="ECO:0007669"/>
    <property type="project" value="TreeGrafter"/>
</dbReference>
<dbReference type="GO" id="GO:0015833">
    <property type="term" value="P:peptide transport"/>
    <property type="evidence" value="ECO:0007669"/>
    <property type="project" value="TreeGrafter"/>
</dbReference>
<keyword evidence="4" id="KW-0813">Transport</keyword>
<dbReference type="Pfam" id="PF13458">
    <property type="entry name" value="Peripla_BP_6"/>
    <property type="match status" value="1"/>
</dbReference>
<keyword evidence="5" id="KW-0732">Signal</keyword>
<reference evidence="9" key="1">
    <citation type="submission" date="2012-11" db="EMBL/GenBank/DDBJ databases">
        <authorList>
            <person name="Lucero-Rivera Y.E."/>
            <person name="Tovar-Ramirez D."/>
        </authorList>
    </citation>
    <scope>NUCLEOTIDE SEQUENCE [LARGE SCALE GENOMIC DNA]</scope>
    <source>
        <strain evidence="9">Araruama</strain>
    </source>
</reference>
<dbReference type="CDD" id="cd08504">
    <property type="entry name" value="PBP2_OppA"/>
    <property type="match status" value="1"/>
</dbReference>
<evidence type="ECO:0000259" key="7">
    <source>
        <dbReference type="Pfam" id="PF13458"/>
    </source>
</evidence>
<organism evidence="8 9">
    <name type="scientific">Candidatus Magnetoglobus multicellularis str. Araruama</name>
    <dbReference type="NCBI Taxonomy" id="890399"/>
    <lineage>
        <taxon>Bacteria</taxon>
        <taxon>Pseudomonadati</taxon>
        <taxon>Thermodesulfobacteriota</taxon>
        <taxon>Desulfobacteria</taxon>
        <taxon>Desulfobacterales</taxon>
        <taxon>Desulfobacteraceae</taxon>
        <taxon>Candidatus Magnetoglobus</taxon>
    </lineage>
</organism>
<comment type="subcellular location">
    <subcellularLocation>
        <location evidence="1">Cell envelope</location>
    </subcellularLocation>
</comment>
<dbReference type="Pfam" id="PF00496">
    <property type="entry name" value="SBP_bac_5"/>
    <property type="match status" value="1"/>
</dbReference>
<dbReference type="InterPro" id="IPR000914">
    <property type="entry name" value="SBP_5_dom"/>
</dbReference>
<sequence>MSNVLKNTRFDAIFLAGIHPSAAEIIKQIREVGVYVPILGTHQLDYDELLSIAGKTAEGTIVNTSFDQNLPNNYTQNFVKQFKKKYIHSPDSFAAQGYDALKLLAFCINKGDSPRPVVINTTLRCMKKWSGTLGDYTIDKNGSICPNQIFFKKFNHGMFEFIEDNFKSTSGIDLVKDVTIRIPVNGVILNVDPGYTLDDTSIDIIEQLFLGLTDFTPKTYEIAPELATSWTSSSNNEIYTFTMRKDCVWTNGQPVTAHDIVWTIRRNIKPENNCSLSHILYILKNAQSIHKGQNKNLSNIGVSAIDDYTVQFNLEYPASYFPALTGLPVFRPLNRKAIETYGKDWVQPQNIQTNGSYRLVNWSRSSMMILRKNIKYFDAENVSIQEIRYYIIPNNTLGLSMYLCDELDILGANYLKIPNKELPFIQSHPILRKQYYKESKLNIYGYGFNVNLPPVDNVLVRKAIISAIDRERLIKLVLRGGEKQAKTLTPPSIFGAVDNAEDIGIDFNPVLAKQLLSQAGYPDGKNFPMIELSYNISEFHEQLARAISLFLETYLNIKVKLSAMPWSIFSRTDRKSTHMFRFSWTADYPDANNFLNELFHPSKSINKICWNNKKYAKIVEMAAVETNISKRKEFYKQAEKILVEEDAAFIPLFYDNAHCLVKPRVKNWYYMVMGGQHIRDWYLK</sequence>
<proteinExistence type="inferred from homology"/>
<dbReference type="Gene3D" id="3.10.105.10">
    <property type="entry name" value="Dipeptide-binding Protein, Domain 3"/>
    <property type="match status" value="1"/>
</dbReference>
<dbReference type="SUPFAM" id="SSF53822">
    <property type="entry name" value="Periplasmic binding protein-like I"/>
    <property type="match status" value="1"/>
</dbReference>
<dbReference type="GO" id="GO:0030313">
    <property type="term" value="C:cell envelope"/>
    <property type="evidence" value="ECO:0007669"/>
    <property type="project" value="UniProtKB-SubCell"/>
</dbReference>
<dbReference type="InterPro" id="IPR028082">
    <property type="entry name" value="Peripla_BP_I"/>
</dbReference>
<name>A0A1V1P8P6_9BACT</name>
<protein>
    <submittedName>
        <fullName evidence="8">Peptide/nickel transport system substrate-binding protein</fullName>
    </submittedName>
</protein>
<dbReference type="SUPFAM" id="SSF53850">
    <property type="entry name" value="Periplasmic binding protein-like II"/>
    <property type="match status" value="1"/>
</dbReference>